<dbReference type="Proteomes" id="UP001152759">
    <property type="component" value="Chromosome 1"/>
</dbReference>
<dbReference type="GO" id="GO:0015074">
    <property type="term" value="P:DNA integration"/>
    <property type="evidence" value="ECO:0007669"/>
    <property type="project" value="InterPro"/>
</dbReference>
<dbReference type="InterPro" id="IPR012337">
    <property type="entry name" value="RNaseH-like_sf"/>
</dbReference>
<evidence type="ECO:0000313" key="3">
    <source>
        <dbReference type="Proteomes" id="UP001152759"/>
    </source>
</evidence>
<name>A0A9N9ZZ30_BEMTA</name>
<dbReference type="PROSITE" id="PS50994">
    <property type="entry name" value="INTEGRASE"/>
    <property type="match status" value="1"/>
</dbReference>
<evidence type="ECO:0000313" key="2">
    <source>
        <dbReference type="EMBL" id="CAH0380799.1"/>
    </source>
</evidence>
<sequence length="467" mass="53355">MDNVHDVINHDIQQLVNGLQQQNVFLIQQSLPNVHHHIQFLDTLLSQLPAYDEELISQTKNSLLQLVAAASCCLNDLLLSHAEDKGAAVAGIAELDIDVVLHLRKSGLPWSKIGAIFGLSRQSMYNFRKSNGIEEPNMNLDELALEDVLPSIMQSLPNAGAVMIRGVLLTHGFKINVNRVKEAMKRIDPFGVHLRMRQKIPRRVYSVPHPNYLWHIDGTHKLVMFRIVIHGCIDGFSRYIIFVESSTDNEAETVLQQFLTGVDNFGVPSRVRGDSGGENSSVRHFMVTVMGEGRGSFIKGPSVHNQRIERLWRDVNEQVSNNFKELFLFLESNLILDENNILDIFCLHYIFLPRISNTLRAFRHAWNKHSMRTEHGRTPEQLWLAGMLKEGFDMKLHSVCLDMSYDHEYWHKVHLKTFKLDFNENMMLFILNISLQIVPNPLINDSNSGVSLYVNLRSALLNQLNPQ</sequence>
<dbReference type="Pfam" id="PF24764">
    <property type="entry name" value="rva_4"/>
    <property type="match status" value="1"/>
</dbReference>
<dbReference type="PANTHER" id="PTHR46791:SF4">
    <property type="match status" value="1"/>
</dbReference>
<dbReference type="InterPro" id="IPR001584">
    <property type="entry name" value="Integrase_cat-core"/>
</dbReference>
<protein>
    <recommendedName>
        <fullName evidence="1">Integrase catalytic domain-containing protein</fullName>
    </recommendedName>
</protein>
<dbReference type="InterPro" id="IPR036397">
    <property type="entry name" value="RNaseH_sf"/>
</dbReference>
<evidence type="ECO:0000259" key="1">
    <source>
        <dbReference type="PROSITE" id="PS50994"/>
    </source>
</evidence>
<dbReference type="InterPro" id="IPR058913">
    <property type="entry name" value="Integrase_dom_put"/>
</dbReference>
<dbReference type="SUPFAM" id="SSF53098">
    <property type="entry name" value="Ribonuclease H-like"/>
    <property type="match status" value="1"/>
</dbReference>
<feature type="domain" description="Integrase catalytic" evidence="1">
    <location>
        <begin position="204"/>
        <end position="387"/>
    </location>
</feature>
<dbReference type="AlphaFoldDB" id="A0A9N9ZZ30"/>
<dbReference type="Gene3D" id="3.30.420.10">
    <property type="entry name" value="Ribonuclease H-like superfamily/Ribonuclease H"/>
    <property type="match status" value="1"/>
</dbReference>
<reference evidence="2" key="1">
    <citation type="submission" date="2021-12" db="EMBL/GenBank/DDBJ databases">
        <authorList>
            <person name="King R."/>
        </authorList>
    </citation>
    <scope>NUCLEOTIDE SEQUENCE</scope>
</reference>
<dbReference type="GO" id="GO:0003676">
    <property type="term" value="F:nucleic acid binding"/>
    <property type="evidence" value="ECO:0007669"/>
    <property type="project" value="InterPro"/>
</dbReference>
<dbReference type="PANTHER" id="PTHR46791">
    <property type="entry name" value="EXPRESSED PROTEIN"/>
    <property type="match status" value="1"/>
</dbReference>
<accession>A0A9N9ZZ30</accession>
<gene>
    <name evidence="2" type="ORF">BEMITA_LOCUS514</name>
</gene>
<keyword evidence="3" id="KW-1185">Reference proteome</keyword>
<organism evidence="2 3">
    <name type="scientific">Bemisia tabaci</name>
    <name type="common">Sweetpotato whitefly</name>
    <name type="synonym">Aleurodes tabaci</name>
    <dbReference type="NCBI Taxonomy" id="7038"/>
    <lineage>
        <taxon>Eukaryota</taxon>
        <taxon>Metazoa</taxon>
        <taxon>Ecdysozoa</taxon>
        <taxon>Arthropoda</taxon>
        <taxon>Hexapoda</taxon>
        <taxon>Insecta</taxon>
        <taxon>Pterygota</taxon>
        <taxon>Neoptera</taxon>
        <taxon>Paraneoptera</taxon>
        <taxon>Hemiptera</taxon>
        <taxon>Sternorrhyncha</taxon>
        <taxon>Aleyrodoidea</taxon>
        <taxon>Aleyrodidae</taxon>
        <taxon>Aleyrodinae</taxon>
        <taxon>Bemisia</taxon>
    </lineage>
</organism>
<proteinExistence type="predicted"/>
<dbReference type="EMBL" id="OU963862">
    <property type="protein sequence ID" value="CAH0380799.1"/>
    <property type="molecule type" value="Genomic_DNA"/>
</dbReference>